<reference evidence="8 9" key="1">
    <citation type="submission" date="2019-08" db="EMBL/GenBank/DDBJ databases">
        <authorList>
            <person name="Dhanesh K."/>
            <person name="Kumar G."/>
            <person name="Sasikala C."/>
            <person name="Venkata Ramana C."/>
        </authorList>
    </citation>
    <scope>NUCLEOTIDE SEQUENCE [LARGE SCALE GENOMIC DNA]</scope>
    <source>
        <strain evidence="8 9">JC645</strain>
    </source>
</reference>
<dbReference type="EMBL" id="VWOX01000001">
    <property type="protein sequence ID" value="KAA5547046.1"/>
    <property type="molecule type" value="Genomic_DNA"/>
</dbReference>
<evidence type="ECO:0000259" key="7">
    <source>
        <dbReference type="PROSITE" id="PS50011"/>
    </source>
</evidence>
<dbReference type="PROSITE" id="PS50011">
    <property type="entry name" value="PROTEIN_KINASE_DOM"/>
    <property type="match status" value="1"/>
</dbReference>
<comment type="caution">
    <text evidence="8">The sequence shown here is derived from an EMBL/GenBank/DDBJ whole genome shotgun (WGS) entry which is preliminary data.</text>
</comment>
<feature type="domain" description="Protein kinase" evidence="7">
    <location>
        <begin position="122"/>
        <end position="414"/>
    </location>
</feature>
<organism evidence="8 9">
    <name type="scientific">Roseiconus nitratireducens</name>
    <dbReference type="NCBI Taxonomy" id="2605748"/>
    <lineage>
        <taxon>Bacteria</taxon>
        <taxon>Pseudomonadati</taxon>
        <taxon>Planctomycetota</taxon>
        <taxon>Planctomycetia</taxon>
        <taxon>Pirellulales</taxon>
        <taxon>Pirellulaceae</taxon>
        <taxon>Roseiconus</taxon>
    </lineage>
</organism>
<evidence type="ECO:0000256" key="6">
    <source>
        <dbReference type="SAM" id="MobiDB-lite"/>
    </source>
</evidence>
<keyword evidence="5" id="KW-0675">Receptor</keyword>
<name>A0A5M6DKX0_9BACT</name>
<dbReference type="Gene3D" id="2.60.120.260">
    <property type="entry name" value="Galactose-binding domain-like"/>
    <property type="match status" value="1"/>
</dbReference>
<dbReference type="SMART" id="SM00220">
    <property type="entry name" value="S_TKc"/>
    <property type="match status" value="1"/>
</dbReference>
<dbReference type="Gene3D" id="1.25.40.10">
    <property type="entry name" value="Tetratricopeptide repeat domain"/>
    <property type="match status" value="2"/>
</dbReference>
<dbReference type="InterPro" id="IPR008979">
    <property type="entry name" value="Galactose-bd-like_sf"/>
</dbReference>
<dbReference type="SUPFAM" id="SSF48452">
    <property type="entry name" value="TPR-like"/>
    <property type="match status" value="2"/>
</dbReference>
<proteinExistence type="predicted"/>
<evidence type="ECO:0000256" key="3">
    <source>
        <dbReference type="ARBA" id="ARBA00022777"/>
    </source>
</evidence>
<evidence type="ECO:0000313" key="9">
    <source>
        <dbReference type="Proteomes" id="UP000324479"/>
    </source>
</evidence>
<accession>A0A5M6DKX0</accession>
<feature type="compositionally biased region" description="Basic and acidic residues" evidence="6">
    <location>
        <begin position="73"/>
        <end position="121"/>
    </location>
</feature>
<keyword evidence="1" id="KW-0808">Transferase</keyword>
<dbReference type="PROSITE" id="PS00108">
    <property type="entry name" value="PROTEIN_KINASE_ST"/>
    <property type="match status" value="1"/>
</dbReference>
<keyword evidence="4" id="KW-0067">ATP-binding</keyword>
<evidence type="ECO:0000256" key="4">
    <source>
        <dbReference type="ARBA" id="ARBA00022840"/>
    </source>
</evidence>
<dbReference type="Gene3D" id="3.30.200.20">
    <property type="entry name" value="Phosphorylase Kinase, domain 1"/>
    <property type="match status" value="1"/>
</dbReference>
<dbReference type="SUPFAM" id="SSF49785">
    <property type="entry name" value="Galactose-binding domain-like"/>
    <property type="match status" value="1"/>
</dbReference>
<keyword evidence="2" id="KW-0547">Nucleotide-binding</keyword>
<dbReference type="InterPro" id="IPR019734">
    <property type="entry name" value="TPR_rpt"/>
</dbReference>
<feature type="region of interest" description="Disordered" evidence="6">
    <location>
        <begin position="59"/>
        <end position="121"/>
    </location>
</feature>
<dbReference type="Gene3D" id="1.10.510.10">
    <property type="entry name" value="Transferase(Phosphotransferase) domain 1"/>
    <property type="match status" value="1"/>
</dbReference>
<dbReference type="Proteomes" id="UP000324479">
    <property type="component" value="Unassembled WGS sequence"/>
</dbReference>
<dbReference type="Pfam" id="PF13432">
    <property type="entry name" value="TPR_16"/>
    <property type="match status" value="1"/>
</dbReference>
<dbReference type="GO" id="GO:0005524">
    <property type="term" value="F:ATP binding"/>
    <property type="evidence" value="ECO:0007669"/>
    <property type="project" value="UniProtKB-KW"/>
</dbReference>
<evidence type="ECO:0000313" key="8">
    <source>
        <dbReference type="EMBL" id="KAA5547046.1"/>
    </source>
</evidence>
<protein>
    <submittedName>
        <fullName evidence="8">Protein kinase</fullName>
    </submittedName>
</protein>
<dbReference type="PANTHER" id="PTHR43289">
    <property type="entry name" value="MITOGEN-ACTIVATED PROTEIN KINASE KINASE KINASE 20-RELATED"/>
    <property type="match status" value="1"/>
</dbReference>
<dbReference type="InterPro" id="IPR011990">
    <property type="entry name" value="TPR-like_helical_dom_sf"/>
</dbReference>
<dbReference type="CDD" id="cd14014">
    <property type="entry name" value="STKc_PknB_like"/>
    <property type="match status" value="1"/>
</dbReference>
<dbReference type="InterPro" id="IPR008271">
    <property type="entry name" value="Ser/Thr_kinase_AS"/>
</dbReference>
<keyword evidence="9" id="KW-1185">Reference proteome</keyword>
<dbReference type="InterPro" id="IPR000719">
    <property type="entry name" value="Prot_kinase_dom"/>
</dbReference>
<keyword evidence="3 8" id="KW-0418">Kinase</keyword>
<dbReference type="Pfam" id="PF00069">
    <property type="entry name" value="Pkinase"/>
    <property type="match status" value="1"/>
</dbReference>
<dbReference type="SMART" id="SM00028">
    <property type="entry name" value="TPR"/>
    <property type="match status" value="3"/>
</dbReference>
<dbReference type="SUPFAM" id="SSF56112">
    <property type="entry name" value="Protein kinase-like (PK-like)"/>
    <property type="match status" value="1"/>
</dbReference>
<evidence type="ECO:0000256" key="1">
    <source>
        <dbReference type="ARBA" id="ARBA00022679"/>
    </source>
</evidence>
<evidence type="ECO:0000256" key="5">
    <source>
        <dbReference type="ARBA" id="ARBA00023170"/>
    </source>
</evidence>
<dbReference type="PANTHER" id="PTHR43289:SF6">
    <property type="entry name" value="SERINE_THREONINE-PROTEIN KINASE NEKL-3"/>
    <property type="match status" value="1"/>
</dbReference>
<dbReference type="RefSeq" id="WP_150074153.1">
    <property type="nucleotide sequence ID" value="NZ_VWOX01000001.1"/>
</dbReference>
<dbReference type="GO" id="GO:0004674">
    <property type="term" value="F:protein serine/threonine kinase activity"/>
    <property type="evidence" value="ECO:0007669"/>
    <property type="project" value="TreeGrafter"/>
</dbReference>
<evidence type="ECO:0000256" key="2">
    <source>
        <dbReference type="ARBA" id="ARBA00022741"/>
    </source>
</evidence>
<sequence>MPAPSRESIEELFLQTLDVEPSQRAEFLSRHAGGDESLRAAVQELLDADAQAGQGDFLQSALFGGESQSASSRESKGIRSPLHGDARRHDGSGEHASDDNGRGHGDQPERGDGPDNPPADRFRLLHAYRQGGLGEVLLAHDRQLDRDVAIKQIRSKWKTSSEARERFIQEAKVTGRLEHPGIVPVYAMGTWPDGSHYYAMRFIEGETMKDVIAKYHAADGVSDDDKLLRQRELLSQFVDVCHTIEYAHSKKVLHRDIKPSNIMVGPYGETLVVDWGLAKLLDAPFEDSMTADLARELAAESGSTPTQVGGTIGTPQYMSPEQAAGNLDDIGTRTDVYLLGATLYQILTGVPPHGGGSVVRMLKQIRDGYLVRPSELTPDVPPPLEAICLKAMQQRPFDRYVHPGQIADDVNRWLADQSVSVYPDSPSMRLNRWIRQHRTATTSIAVATLLLAIGAVLGSWMWNEVRMRQLQADQERRSKQLQLRLNAERRIDELATATRSAEQLAAQEIRRGRFAPALEILLNAVSSIESESELDEQSTRILARTRRLDSLVNFYRLADDVQEQNVLSRDTKALMACSDALKTLGIWDRPDWWNGLPHQDLSPAQTDALCWDVYQQLMLMDAMLIKSMAVRLAGDAPLSGVGGMFRAAGRMLGTDVGKAEAEAALIVSDRIDRFRPAEATRLYRSVAKMRLGSATRLQGSDLGIARNGADAHSLGVLCMLSAIDPGFEILFRGYQGDDAMIAARDLFRRSATLRPDHYWSHLALGQIEYLLAERNPDRRWEDFAPALMALGHCITLAPDRCFALADRSSIYRAQARLLRDDKRYAAEDRRTRSDERLRWSQDDAQRAMQSSRQHPWVGWQFGLALAEANQIDQAIGCFVETAEQTYPLGRITDATLLKVDDLRGRAEAGQWVQQWVADASDSEQAFNVERSLALAGIRLNQFRHEEAAQAAEAALSADPQNVRAHAIRAMARLHQGDFAVAMEDLRTVLAAQPQHPWASYGLGVCLEQTRDSAGALAAYRDAEQFATNNENRAAAALGLSRVAALNEQFDLADQQVRLAVDAEPSCDLMSVARPLAERLTELKRLRPPTPDRVDALSDFIRSLSELPRVTKVQAMPAADPQTPRSVALLNADFELGSLKYWSEPSRAGWESAGGSRSSAEVTDTVAKSGRYSLHLQVQPLREPRSNAALLSAIFGSTRQVVSVRPGQTYEISCWAKAEGLQNAATAIRGPGGETLLQFDGGSYDWRRVVARFTAPPRDDSLDTADTFAEFALQIVATGSGDLWLDDLQLRSVP</sequence>
<gene>
    <name evidence="8" type="ORF">FYK55_01105</name>
</gene>
<dbReference type="InterPro" id="IPR011009">
    <property type="entry name" value="Kinase-like_dom_sf"/>
</dbReference>